<evidence type="ECO:0000313" key="2">
    <source>
        <dbReference type="EMBL" id="KAK0606682.1"/>
    </source>
</evidence>
<proteinExistence type="predicted"/>
<dbReference type="AlphaFoldDB" id="A0AA39TA36"/>
<dbReference type="InterPro" id="IPR013187">
    <property type="entry name" value="F-box-assoc_dom_typ3"/>
</dbReference>
<sequence>MDWEFGVLVNEALHWKIRYINNNKEIHAILRFDTLNEKFDVILSPDNEHDYDLVVFKGHLCLVEYDKLGHIDMWTREVGKNQNWIKFMNLPPSETVSIYDRMAPICSMKEYEILVSVRNLFLSLKKRRKEEFLLYSTEAKTYKKIHIGNTMKHFIKWNW</sequence>
<protein>
    <recommendedName>
        <fullName evidence="1">F-box associated beta-propeller type 3 domain-containing protein</fullName>
    </recommendedName>
</protein>
<comment type="caution">
    <text evidence="2">The sequence shown here is derived from an EMBL/GenBank/DDBJ whole genome shotgun (WGS) entry which is preliminary data.</text>
</comment>
<reference evidence="2" key="2">
    <citation type="submission" date="2023-06" db="EMBL/GenBank/DDBJ databases">
        <authorList>
            <person name="Swenson N.G."/>
            <person name="Wegrzyn J.L."/>
            <person name="Mcevoy S.L."/>
        </authorList>
    </citation>
    <scope>NUCLEOTIDE SEQUENCE</scope>
    <source>
        <strain evidence="2">NS2018</strain>
        <tissue evidence="2">Leaf</tissue>
    </source>
</reference>
<name>A0AA39TA36_ACESA</name>
<accession>A0AA39TA36</accession>
<dbReference type="EMBL" id="JAUESC010000001">
    <property type="protein sequence ID" value="KAK0606682.1"/>
    <property type="molecule type" value="Genomic_DNA"/>
</dbReference>
<evidence type="ECO:0000259" key="1">
    <source>
        <dbReference type="Pfam" id="PF08268"/>
    </source>
</evidence>
<keyword evidence="3" id="KW-1185">Reference proteome</keyword>
<reference evidence="2" key="1">
    <citation type="journal article" date="2022" name="Plant J.">
        <title>Strategies of tolerance reflected in two North American maple genomes.</title>
        <authorList>
            <person name="McEvoy S.L."/>
            <person name="Sezen U.U."/>
            <person name="Trouern-Trend A."/>
            <person name="McMahon S.M."/>
            <person name="Schaberg P.G."/>
            <person name="Yang J."/>
            <person name="Wegrzyn J.L."/>
            <person name="Swenson N.G."/>
        </authorList>
    </citation>
    <scope>NUCLEOTIDE SEQUENCE</scope>
    <source>
        <strain evidence="2">NS2018</strain>
    </source>
</reference>
<evidence type="ECO:0000313" key="3">
    <source>
        <dbReference type="Proteomes" id="UP001168877"/>
    </source>
</evidence>
<feature type="domain" description="F-box associated beta-propeller type 3" evidence="1">
    <location>
        <begin position="19"/>
        <end position="152"/>
    </location>
</feature>
<gene>
    <name evidence="2" type="ORF">LWI29_002681</name>
</gene>
<dbReference type="Proteomes" id="UP001168877">
    <property type="component" value="Unassembled WGS sequence"/>
</dbReference>
<dbReference type="InterPro" id="IPR017451">
    <property type="entry name" value="F-box-assoc_interact_dom"/>
</dbReference>
<dbReference type="NCBIfam" id="TIGR01640">
    <property type="entry name" value="F_box_assoc_1"/>
    <property type="match status" value="1"/>
</dbReference>
<organism evidence="2 3">
    <name type="scientific">Acer saccharum</name>
    <name type="common">Sugar maple</name>
    <dbReference type="NCBI Taxonomy" id="4024"/>
    <lineage>
        <taxon>Eukaryota</taxon>
        <taxon>Viridiplantae</taxon>
        <taxon>Streptophyta</taxon>
        <taxon>Embryophyta</taxon>
        <taxon>Tracheophyta</taxon>
        <taxon>Spermatophyta</taxon>
        <taxon>Magnoliopsida</taxon>
        <taxon>eudicotyledons</taxon>
        <taxon>Gunneridae</taxon>
        <taxon>Pentapetalae</taxon>
        <taxon>rosids</taxon>
        <taxon>malvids</taxon>
        <taxon>Sapindales</taxon>
        <taxon>Sapindaceae</taxon>
        <taxon>Hippocastanoideae</taxon>
        <taxon>Acereae</taxon>
        <taxon>Acer</taxon>
    </lineage>
</organism>
<dbReference type="Pfam" id="PF08268">
    <property type="entry name" value="FBA_3"/>
    <property type="match status" value="1"/>
</dbReference>